<keyword evidence="7 13" id="KW-0808">Transferase</keyword>
<dbReference type="SUPFAM" id="SSF53756">
    <property type="entry name" value="UDP-Glycosyltransferase/glycogen phosphorylase"/>
    <property type="match status" value="1"/>
</dbReference>
<proteinExistence type="inferred from homology"/>
<dbReference type="FunFam" id="3.40.50.2000:FF:000032">
    <property type="entry name" value="3-deoxy-D-manno-octulosonic acid transferase"/>
    <property type="match status" value="1"/>
</dbReference>
<evidence type="ECO:0000256" key="3">
    <source>
        <dbReference type="ARBA" id="ARBA00006380"/>
    </source>
</evidence>
<dbReference type="InterPro" id="IPR001296">
    <property type="entry name" value="Glyco_trans_1"/>
</dbReference>
<dbReference type="NCBIfam" id="NF004388">
    <property type="entry name" value="PRK05749.1-4"/>
    <property type="match status" value="1"/>
</dbReference>
<evidence type="ECO:0000256" key="10">
    <source>
        <dbReference type="ARBA" id="ARBA00049183"/>
    </source>
</evidence>
<feature type="domain" description="3-deoxy-D-manno-octulosonic-acid transferase N-terminal" evidence="15">
    <location>
        <begin position="98"/>
        <end position="276"/>
    </location>
</feature>
<feature type="site" description="Transition state stabilizer" evidence="12">
    <location>
        <position position="195"/>
    </location>
</feature>
<accession>A0A3N4VPP5</accession>
<dbReference type="FunFam" id="3.40.50.11720:FF:000001">
    <property type="entry name" value="3-deoxy-D-manno-octulosonic acid transferase"/>
    <property type="match status" value="1"/>
</dbReference>
<dbReference type="GO" id="GO:0043842">
    <property type="term" value="F:Kdo transferase activity"/>
    <property type="evidence" value="ECO:0007669"/>
    <property type="project" value="UniProtKB-EC"/>
</dbReference>
<dbReference type="GO" id="GO:0009245">
    <property type="term" value="P:lipid A biosynthetic process"/>
    <property type="evidence" value="ECO:0007669"/>
    <property type="project" value="TreeGrafter"/>
</dbReference>
<comment type="similarity">
    <text evidence="3">Belongs to the glycosyltransferase group 1 family. Glycosyltransferase 30 subfamily.</text>
</comment>
<comment type="pathway">
    <text evidence="2 13">Bacterial outer membrane biogenesis; LPS core biosynthesis.</text>
</comment>
<evidence type="ECO:0000259" key="14">
    <source>
        <dbReference type="Pfam" id="PF00534"/>
    </source>
</evidence>
<keyword evidence="8" id="KW-0735">Signal-anchor</keyword>
<feature type="active site" description="Proton acceptor" evidence="11">
    <location>
        <position position="125"/>
    </location>
</feature>
<dbReference type="Gene3D" id="3.40.50.11720">
    <property type="entry name" value="3-Deoxy-D-manno-octulosonic-acid transferase, N-terminal domain"/>
    <property type="match status" value="1"/>
</dbReference>
<evidence type="ECO:0000256" key="1">
    <source>
        <dbReference type="ARBA" id="ARBA00004388"/>
    </source>
</evidence>
<evidence type="ECO:0000259" key="15">
    <source>
        <dbReference type="Pfam" id="PF04413"/>
    </source>
</evidence>
<dbReference type="Pfam" id="PF00534">
    <property type="entry name" value="Glycos_transf_1"/>
    <property type="match status" value="1"/>
</dbReference>
<evidence type="ECO:0000256" key="12">
    <source>
        <dbReference type="PIRSR" id="PIRSR639901-2"/>
    </source>
</evidence>
<dbReference type="Gene3D" id="3.40.50.2000">
    <property type="entry name" value="Glycogen Phosphorylase B"/>
    <property type="match status" value="1"/>
</dbReference>
<dbReference type="InterPro" id="IPR039901">
    <property type="entry name" value="Kdotransferase"/>
</dbReference>
<dbReference type="EC" id="2.4.99.12" evidence="4 13"/>
<dbReference type="AlphaFoldDB" id="A0A3N4VPP5"/>
<evidence type="ECO:0000256" key="11">
    <source>
        <dbReference type="PIRSR" id="PIRSR639901-1"/>
    </source>
</evidence>
<reference evidence="16 17" key="1">
    <citation type="submission" date="2018-11" db="EMBL/GenBank/DDBJ databases">
        <title>Genomic Encyclopedia of Type Strains, Phase IV (KMG-IV): sequencing the most valuable type-strain genomes for metagenomic binning, comparative biology and taxonomic classification.</title>
        <authorList>
            <person name="Goeker M."/>
        </authorList>
    </citation>
    <scope>NUCLEOTIDE SEQUENCE [LARGE SCALE GENOMIC DNA]</scope>
    <source>
        <strain evidence="16 17">DSM 25623</strain>
    </source>
</reference>
<dbReference type="PANTHER" id="PTHR42755:SF1">
    <property type="entry name" value="3-DEOXY-D-MANNO-OCTULOSONIC ACID TRANSFERASE, MITOCHONDRIAL-RELATED"/>
    <property type="match status" value="1"/>
</dbReference>
<evidence type="ECO:0000256" key="13">
    <source>
        <dbReference type="RuleBase" id="RU365103"/>
    </source>
</evidence>
<feature type="domain" description="Glycosyl transferase family 1" evidence="14">
    <location>
        <begin position="300"/>
        <end position="463"/>
    </location>
</feature>
<dbReference type="GO" id="GO:0005886">
    <property type="term" value="C:plasma membrane"/>
    <property type="evidence" value="ECO:0007669"/>
    <property type="project" value="UniProtKB-SubCell"/>
</dbReference>
<dbReference type="EMBL" id="RKQN01000004">
    <property type="protein sequence ID" value="RPE75770.1"/>
    <property type="molecule type" value="Genomic_DNA"/>
</dbReference>
<keyword evidence="13" id="KW-0812">Transmembrane</keyword>
<evidence type="ECO:0000256" key="2">
    <source>
        <dbReference type="ARBA" id="ARBA00004713"/>
    </source>
</evidence>
<comment type="caution">
    <text evidence="16">The sequence shown here is derived from an EMBL/GenBank/DDBJ whole genome shotgun (WGS) entry which is preliminary data.</text>
</comment>
<evidence type="ECO:0000256" key="9">
    <source>
        <dbReference type="ARBA" id="ARBA00031445"/>
    </source>
</evidence>
<evidence type="ECO:0000313" key="16">
    <source>
        <dbReference type="EMBL" id="RPE75770.1"/>
    </source>
</evidence>
<evidence type="ECO:0000313" key="17">
    <source>
        <dbReference type="Proteomes" id="UP000269708"/>
    </source>
</evidence>
<dbReference type="Proteomes" id="UP000269708">
    <property type="component" value="Unassembled WGS sequence"/>
</dbReference>
<organism evidence="16 17">
    <name type="scientific">Vulcaniibacterium tengchongense</name>
    <dbReference type="NCBI Taxonomy" id="1273429"/>
    <lineage>
        <taxon>Bacteria</taxon>
        <taxon>Pseudomonadati</taxon>
        <taxon>Pseudomonadota</taxon>
        <taxon>Gammaproteobacteria</taxon>
        <taxon>Lysobacterales</taxon>
        <taxon>Lysobacteraceae</taxon>
        <taxon>Vulcaniibacterium</taxon>
    </lineage>
</organism>
<dbReference type="UniPathway" id="UPA00958"/>
<feature type="transmembrane region" description="Helical" evidence="13">
    <location>
        <begin position="69"/>
        <end position="87"/>
    </location>
</feature>
<evidence type="ECO:0000256" key="6">
    <source>
        <dbReference type="ARBA" id="ARBA00022519"/>
    </source>
</evidence>
<dbReference type="InterPro" id="IPR007507">
    <property type="entry name" value="Glycos_transf_N"/>
</dbReference>
<comment type="function">
    <text evidence="13">Involved in lipopolysaccharide (LPS) biosynthesis. Catalyzes the transfer of 3-deoxy-D-manno-octulosonate (Kdo) residue(s) from CMP-Kdo to lipid IV(A), the tetraacyldisaccharide-1,4'-bisphosphate precursor of lipid A.</text>
</comment>
<comment type="catalytic activity">
    <reaction evidence="10 13">
        <text>lipid IVA (E. coli) + CMP-3-deoxy-beta-D-manno-octulosonate = alpha-Kdo-(2-&gt;6)-lipid IVA (E. coli) + CMP + H(+)</text>
        <dbReference type="Rhea" id="RHEA:28066"/>
        <dbReference type="ChEBI" id="CHEBI:15378"/>
        <dbReference type="ChEBI" id="CHEBI:58603"/>
        <dbReference type="ChEBI" id="CHEBI:60364"/>
        <dbReference type="ChEBI" id="CHEBI:60377"/>
        <dbReference type="ChEBI" id="CHEBI:85987"/>
        <dbReference type="EC" id="2.4.99.12"/>
    </reaction>
</comment>
<keyword evidence="13" id="KW-1133">Transmembrane helix</keyword>
<gene>
    <name evidence="16" type="ORF">EDC50_2664</name>
</gene>
<keyword evidence="13" id="KW-0472">Membrane</keyword>
<evidence type="ECO:0000256" key="4">
    <source>
        <dbReference type="ARBA" id="ARBA00012621"/>
    </source>
</evidence>
<dbReference type="PANTHER" id="PTHR42755">
    <property type="entry name" value="3-DEOXY-MANNO-OCTULOSONATE CYTIDYLYLTRANSFERASE"/>
    <property type="match status" value="1"/>
</dbReference>
<evidence type="ECO:0000256" key="7">
    <source>
        <dbReference type="ARBA" id="ARBA00022679"/>
    </source>
</evidence>
<protein>
    <recommendedName>
        <fullName evidence="5 13">3-deoxy-D-manno-octulosonic acid transferase</fullName>
        <shortName evidence="13">Kdo transferase</shortName>
        <ecNumber evidence="4 13">2.4.99.12</ecNumber>
    </recommendedName>
    <alternativeName>
        <fullName evidence="9 13">Lipid IV(A) 3-deoxy-D-manno-octulosonic acid transferase</fullName>
    </alternativeName>
</protein>
<dbReference type="GO" id="GO:0009244">
    <property type="term" value="P:lipopolysaccharide core region biosynthetic process"/>
    <property type="evidence" value="ECO:0007669"/>
    <property type="project" value="UniProtKB-UniRule"/>
</dbReference>
<keyword evidence="13" id="KW-0448">Lipopolysaccharide biosynthesis</keyword>
<keyword evidence="17" id="KW-1185">Reference proteome</keyword>
<sequence length="488" mass="53489">MRAHPKPGPWPAYARVRDAAQDGTAASVARALRRRAGTRAGAAVPVYSARRRGYPCAMPTDPIERLLRGLYSVALYLLAPITVYHLIWRGFRQPAYFQRWSERYAVYGDLPPGPVLWLHAVSVGEVNAAVPLVNALRRERPDLRLLVTTITPTGSERVQALWRDAVEHVYLPYDLPGAVGRFLDHFRPHAALIMETELWPNLLFGCRDRGIPALILNARLSARSLHGYRVLAPLVARALRTVRTVAAQSQADAARFLRLGAREEQVAEVGNLKFDVAVPADLAEFAAHCRGQAGPRPAWIAASTHEDEEAAMVAIHRRLRARYPDLLLLWAPRHPERFRVVAETARAAGWRVSTRARARWPQPDDAVFVIDTLGELTHFYACADVAFVGGSLQPVGGHNLLEPAAAGTAVVTGPHLHNFAEIAQRLDDAGALRIGADADAVREALQALLDDAAARARMVEAGRALVETGRGALARTLALLRPLLPVAR</sequence>
<dbReference type="Pfam" id="PF04413">
    <property type="entry name" value="Glycos_transf_N"/>
    <property type="match status" value="1"/>
</dbReference>
<keyword evidence="6" id="KW-0997">Cell inner membrane</keyword>
<keyword evidence="13" id="KW-1003">Cell membrane</keyword>
<dbReference type="InterPro" id="IPR038107">
    <property type="entry name" value="Glycos_transf_N_sf"/>
</dbReference>
<evidence type="ECO:0000256" key="5">
    <source>
        <dbReference type="ARBA" id="ARBA00019077"/>
    </source>
</evidence>
<feature type="site" description="Transition state stabilizer" evidence="12">
    <location>
        <position position="273"/>
    </location>
</feature>
<comment type="subcellular location">
    <subcellularLocation>
        <location evidence="1">Cell inner membrane</location>
        <topology evidence="1">Single-pass membrane protein</topology>
        <orientation evidence="1">Cytoplasmic side</orientation>
    </subcellularLocation>
    <subcellularLocation>
        <location evidence="13">Cell membrane</location>
    </subcellularLocation>
</comment>
<evidence type="ECO:0000256" key="8">
    <source>
        <dbReference type="ARBA" id="ARBA00022968"/>
    </source>
</evidence>
<name>A0A3N4VPP5_9GAMM</name>